<evidence type="ECO:0000256" key="14">
    <source>
        <dbReference type="RuleBase" id="RU367023"/>
    </source>
</evidence>
<feature type="transmembrane region" description="Helical" evidence="14">
    <location>
        <begin position="31"/>
        <end position="64"/>
    </location>
</feature>
<evidence type="ECO:0000256" key="13">
    <source>
        <dbReference type="ARBA" id="ARBA00023315"/>
    </source>
</evidence>
<comment type="pathway">
    <text evidence="2">Glycerolipid metabolism; triacylglycerol biosynthesis.</text>
</comment>
<comment type="subcellular location">
    <subcellularLocation>
        <location evidence="1 14">Endoplasmic reticulum membrane</location>
        <topology evidence="1 14">Multi-pass membrane protein</topology>
    </subcellularLocation>
</comment>
<keyword evidence="16" id="KW-1185">Reference proteome</keyword>
<evidence type="ECO:0000256" key="11">
    <source>
        <dbReference type="ARBA" id="ARBA00023098"/>
    </source>
</evidence>
<evidence type="ECO:0000256" key="3">
    <source>
        <dbReference type="ARBA" id="ARBA00005189"/>
    </source>
</evidence>
<evidence type="ECO:0000256" key="6">
    <source>
        <dbReference type="ARBA" id="ARBA00022679"/>
    </source>
</evidence>
<dbReference type="CDD" id="cd07987">
    <property type="entry name" value="LPLAT_MGAT-like"/>
    <property type="match status" value="1"/>
</dbReference>
<keyword evidence="10 14" id="KW-1133">Transmembrane helix</keyword>
<comment type="caution">
    <text evidence="15">The sequence shown here is derived from an EMBL/GenBank/DDBJ whole genome shotgun (WGS) entry which is preliminary data.</text>
</comment>
<dbReference type="GO" id="GO:0004144">
    <property type="term" value="F:diacylglycerol O-acyltransferase activity"/>
    <property type="evidence" value="ECO:0007669"/>
    <property type="project" value="TreeGrafter"/>
</dbReference>
<sequence>MKILGIEFAPLNIPLERRLQTIGVLHHTYAFLFFGFGMLFLFLYLLLFTDYYLIPLAYFAWYLYDRPVSQRGGRRSEWVRRWPLFKWGAAYFPVQLIKTQEIDPSKNYIFACHPHGVMCHSHFINFASEGTDFSAKFAGIKPYLTVLSGQFMFPVFRDYFILSGSIEVSRPSVEWVLTKEGTGNAVCIMIGGALEALEARPGSFTLKIKSRKGFCKLALRHGAGIVPVFAFGENDLYEQIPNPQGSLVRRLQNFLTHLFGFSPALFHGRGIFNYTFGLLPFRRPVHTVVGAPLDVKKVEEPTDDQVSDLHDQYCKALVELFEKHKFQYGCKESDHLNLQ</sequence>
<dbReference type="PANTHER" id="PTHR12317">
    <property type="entry name" value="DIACYLGLYCEROL O-ACYLTRANSFERASE"/>
    <property type="match status" value="1"/>
</dbReference>
<evidence type="ECO:0000313" key="16">
    <source>
        <dbReference type="Proteomes" id="UP000678393"/>
    </source>
</evidence>
<keyword evidence="9 14" id="KW-0256">Endoplasmic reticulum</keyword>
<dbReference type="EC" id="2.3.1.-" evidence="14"/>
<evidence type="ECO:0000256" key="8">
    <source>
        <dbReference type="ARBA" id="ARBA00022798"/>
    </source>
</evidence>
<dbReference type="EMBL" id="CAJHNH020000666">
    <property type="protein sequence ID" value="CAG5119165.1"/>
    <property type="molecule type" value="Genomic_DNA"/>
</dbReference>
<dbReference type="PANTHER" id="PTHR12317:SF0">
    <property type="entry name" value="ACYLTRANSFERASE"/>
    <property type="match status" value="1"/>
</dbReference>
<accession>A0A8S3YU94</accession>
<evidence type="ECO:0000313" key="15">
    <source>
        <dbReference type="EMBL" id="CAG5119165.1"/>
    </source>
</evidence>
<keyword evidence="6 14" id="KW-0808">Transferase</keyword>
<evidence type="ECO:0000256" key="5">
    <source>
        <dbReference type="ARBA" id="ARBA00022516"/>
    </source>
</evidence>
<protein>
    <recommendedName>
        <fullName evidence="14">Acyltransferase</fullName>
        <ecNumber evidence="14">2.3.1.-</ecNumber>
    </recommendedName>
</protein>
<dbReference type="GO" id="GO:0006071">
    <property type="term" value="P:glycerol metabolic process"/>
    <property type="evidence" value="ECO:0007669"/>
    <property type="project" value="UniProtKB-KW"/>
</dbReference>
<evidence type="ECO:0000256" key="1">
    <source>
        <dbReference type="ARBA" id="ARBA00004477"/>
    </source>
</evidence>
<comment type="pathway">
    <text evidence="3">Lipid metabolism.</text>
</comment>
<organism evidence="15 16">
    <name type="scientific">Candidula unifasciata</name>
    <dbReference type="NCBI Taxonomy" id="100452"/>
    <lineage>
        <taxon>Eukaryota</taxon>
        <taxon>Metazoa</taxon>
        <taxon>Spiralia</taxon>
        <taxon>Lophotrochozoa</taxon>
        <taxon>Mollusca</taxon>
        <taxon>Gastropoda</taxon>
        <taxon>Heterobranchia</taxon>
        <taxon>Euthyneura</taxon>
        <taxon>Panpulmonata</taxon>
        <taxon>Eupulmonata</taxon>
        <taxon>Stylommatophora</taxon>
        <taxon>Helicina</taxon>
        <taxon>Helicoidea</taxon>
        <taxon>Geomitridae</taxon>
        <taxon>Candidula</taxon>
    </lineage>
</organism>
<evidence type="ECO:0000256" key="9">
    <source>
        <dbReference type="ARBA" id="ARBA00022824"/>
    </source>
</evidence>
<evidence type="ECO:0000256" key="4">
    <source>
        <dbReference type="ARBA" id="ARBA00005420"/>
    </source>
</evidence>
<evidence type="ECO:0000256" key="7">
    <source>
        <dbReference type="ARBA" id="ARBA00022692"/>
    </source>
</evidence>
<gene>
    <name evidence="15" type="ORF">CUNI_LOCUS4723</name>
</gene>
<dbReference type="AlphaFoldDB" id="A0A8S3YU94"/>
<comment type="caution">
    <text evidence="14">Lacks conserved residue(s) required for the propagation of feature annotation.</text>
</comment>
<evidence type="ECO:0000256" key="2">
    <source>
        <dbReference type="ARBA" id="ARBA00004771"/>
    </source>
</evidence>
<keyword evidence="8" id="KW-0319">Glycerol metabolism</keyword>
<comment type="similarity">
    <text evidence="4 14">Belongs to the diacylglycerol acyltransferase family.</text>
</comment>
<dbReference type="GO" id="GO:0005789">
    <property type="term" value="C:endoplasmic reticulum membrane"/>
    <property type="evidence" value="ECO:0007669"/>
    <property type="project" value="UniProtKB-SubCell"/>
</dbReference>
<keyword evidence="11" id="KW-0443">Lipid metabolism</keyword>
<dbReference type="Pfam" id="PF03982">
    <property type="entry name" value="DAGAT"/>
    <property type="match status" value="1"/>
</dbReference>
<name>A0A8S3YU94_9EUPU</name>
<dbReference type="InterPro" id="IPR007130">
    <property type="entry name" value="DAGAT"/>
</dbReference>
<dbReference type="Proteomes" id="UP000678393">
    <property type="component" value="Unassembled WGS sequence"/>
</dbReference>
<proteinExistence type="inferred from homology"/>
<keyword evidence="5" id="KW-0444">Lipid biosynthesis</keyword>
<evidence type="ECO:0000256" key="12">
    <source>
        <dbReference type="ARBA" id="ARBA00023136"/>
    </source>
</evidence>
<keyword evidence="7 14" id="KW-0812">Transmembrane</keyword>
<keyword evidence="12 14" id="KW-0472">Membrane</keyword>
<evidence type="ECO:0000256" key="10">
    <source>
        <dbReference type="ARBA" id="ARBA00022989"/>
    </source>
</evidence>
<dbReference type="GO" id="GO:0019432">
    <property type="term" value="P:triglyceride biosynthetic process"/>
    <property type="evidence" value="ECO:0007669"/>
    <property type="project" value="TreeGrafter"/>
</dbReference>
<reference evidence="15" key="1">
    <citation type="submission" date="2021-04" db="EMBL/GenBank/DDBJ databases">
        <authorList>
            <consortium name="Molecular Ecology Group"/>
        </authorList>
    </citation>
    <scope>NUCLEOTIDE SEQUENCE</scope>
</reference>
<dbReference type="OrthoDB" id="264532at2759"/>
<keyword evidence="13" id="KW-0012">Acyltransferase</keyword>